<feature type="compositionally biased region" description="Basic and acidic residues" evidence="1">
    <location>
        <begin position="165"/>
        <end position="175"/>
    </location>
</feature>
<proteinExistence type="predicted"/>
<dbReference type="OrthoDB" id="913743at2759"/>
<feature type="compositionally biased region" description="Basic and acidic residues" evidence="1">
    <location>
        <begin position="139"/>
        <end position="149"/>
    </location>
</feature>
<accession>A0A8S0QJH5</accession>
<evidence type="ECO:0000256" key="1">
    <source>
        <dbReference type="SAM" id="MobiDB-lite"/>
    </source>
</evidence>
<evidence type="ECO:0000313" key="2">
    <source>
        <dbReference type="EMBL" id="CAA2968097.1"/>
    </source>
</evidence>
<dbReference type="Proteomes" id="UP000594638">
    <property type="component" value="Unassembled WGS sequence"/>
</dbReference>
<dbReference type="Gramene" id="OE9A105668T1">
    <property type="protein sequence ID" value="OE9A105668C1"/>
    <property type="gene ID" value="OE9A105668"/>
</dbReference>
<gene>
    <name evidence="2" type="ORF">OLEA9_A105668</name>
</gene>
<name>A0A8S0QJH5_OLEEU</name>
<dbReference type="AlphaFoldDB" id="A0A8S0QJH5"/>
<comment type="caution">
    <text evidence="2">The sequence shown here is derived from an EMBL/GenBank/DDBJ whole genome shotgun (WGS) entry which is preliminary data.</text>
</comment>
<feature type="region of interest" description="Disordered" evidence="1">
    <location>
        <begin position="124"/>
        <end position="224"/>
    </location>
</feature>
<protein>
    <submittedName>
        <fullName evidence="2">Uncharacterized protein</fullName>
    </submittedName>
</protein>
<keyword evidence="3" id="KW-1185">Reference proteome</keyword>
<organism evidence="2 3">
    <name type="scientific">Olea europaea subsp. europaea</name>
    <dbReference type="NCBI Taxonomy" id="158383"/>
    <lineage>
        <taxon>Eukaryota</taxon>
        <taxon>Viridiplantae</taxon>
        <taxon>Streptophyta</taxon>
        <taxon>Embryophyta</taxon>
        <taxon>Tracheophyta</taxon>
        <taxon>Spermatophyta</taxon>
        <taxon>Magnoliopsida</taxon>
        <taxon>eudicotyledons</taxon>
        <taxon>Gunneridae</taxon>
        <taxon>Pentapetalae</taxon>
        <taxon>asterids</taxon>
        <taxon>lamiids</taxon>
        <taxon>Lamiales</taxon>
        <taxon>Oleaceae</taxon>
        <taxon>Oleeae</taxon>
        <taxon>Olea</taxon>
    </lineage>
</organism>
<evidence type="ECO:0000313" key="3">
    <source>
        <dbReference type="Proteomes" id="UP000594638"/>
    </source>
</evidence>
<sequence>MSDAKMKNEKDVSYTIHGFSIAMQSGQIWAFEAVPELGERFGERVGERSPRLLCWTFMKQSQQRTYDTFFRDVQFLQLHVHDTLRPTEAERDLPYIVSLVSFPDHPVQFLDDLAMSIVGPQFHEALPASGGHEGSTTGDGHDDESGARAEDDETSASENRQTPKGNDDDRSKADDSGDSGGDTSSETGGGDTDDDEDASRWHSGALPTPIVGPSTSGLQGTRGGLTMTREDVEGMLLDQRILFEMMLRTVKHEIMQHVIEEFARLRDFISILVPPSGGTSTSAAAPVVNEPHIWDNPHEDE</sequence>
<dbReference type="EMBL" id="CACTIH010001898">
    <property type="protein sequence ID" value="CAA2968097.1"/>
    <property type="molecule type" value="Genomic_DNA"/>
</dbReference>
<reference evidence="2 3" key="1">
    <citation type="submission" date="2019-12" db="EMBL/GenBank/DDBJ databases">
        <authorList>
            <person name="Alioto T."/>
            <person name="Alioto T."/>
            <person name="Gomez Garrido J."/>
        </authorList>
    </citation>
    <scope>NUCLEOTIDE SEQUENCE [LARGE SCALE GENOMIC DNA]</scope>
</reference>